<reference evidence="1" key="2">
    <citation type="journal article" date="2015" name="Fish Shellfish Immunol.">
        <title>Early steps in the European eel (Anguilla anguilla)-Vibrio vulnificus interaction in the gills: Role of the RtxA13 toxin.</title>
        <authorList>
            <person name="Callol A."/>
            <person name="Pajuelo D."/>
            <person name="Ebbesson L."/>
            <person name="Teles M."/>
            <person name="MacKenzie S."/>
            <person name="Amaro C."/>
        </authorList>
    </citation>
    <scope>NUCLEOTIDE SEQUENCE</scope>
</reference>
<protein>
    <submittedName>
        <fullName evidence="1">Uncharacterized protein</fullName>
    </submittedName>
</protein>
<proteinExistence type="predicted"/>
<accession>A0A0E9VCQ9</accession>
<reference evidence="1" key="1">
    <citation type="submission" date="2014-11" db="EMBL/GenBank/DDBJ databases">
        <authorList>
            <person name="Amaro Gonzalez C."/>
        </authorList>
    </citation>
    <scope>NUCLEOTIDE SEQUENCE</scope>
</reference>
<name>A0A0E9VCQ9_ANGAN</name>
<dbReference type="EMBL" id="GBXM01033342">
    <property type="protein sequence ID" value="JAH75235.1"/>
    <property type="molecule type" value="Transcribed_RNA"/>
</dbReference>
<dbReference type="AlphaFoldDB" id="A0A0E9VCQ9"/>
<organism evidence="1">
    <name type="scientific">Anguilla anguilla</name>
    <name type="common">European freshwater eel</name>
    <name type="synonym">Muraena anguilla</name>
    <dbReference type="NCBI Taxonomy" id="7936"/>
    <lineage>
        <taxon>Eukaryota</taxon>
        <taxon>Metazoa</taxon>
        <taxon>Chordata</taxon>
        <taxon>Craniata</taxon>
        <taxon>Vertebrata</taxon>
        <taxon>Euteleostomi</taxon>
        <taxon>Actinopterygii</taxon>
        <taxon>Neopterygii</taxon>
        <taxon>Teleostei</taxon>
        <taxon>Anguilliformes</taxon>
        <taxon>Anguillidae</taxon>
        <taxon>Anguilla</taxon>
    </lineage>
</organism>
<evidence type="ECO:0000313" key="1">
    <source>
        <dbReference type="EMBL" id="JAH75235.1"/>
    </source>
</evidence>
<sequence length="40" mass="4638">MQSFNFCMFFEENVSHSYSNVLDPNITHNMAIKLLTLGLM</sequence>